<gene>
    <name evidence="1" type="ORF">IAB78_08365</name>
</gene>
<feature type="non-terminal residue" evidence="1">
    <location>
        <position position="76"/>
    </location>
</feature>
<accession>A0A9D9J4D9</accession>
<dbReference type="Proteomes" id="UP000823750">
    <property type="component" value="Unassembled WGS sequence"/>
</dbReference>
<proteinExistence type="predicted"/>
<evidence type="ECO:0000313" key="1">
    <source>
        <dbReference type="EMBL" id="MBO8486420.1"/>
    </source>
</evidence>
<dbReference type="Gene3D" id="3.10.129.10">
    <property type="entry name" value="Hotdog Thioesterase"/>
    <property type="match status" value="1"/>
</dbReference>
<evidence type="ECO:0000313" key="2">
    <source>
        <dbReference type="Proteomes" id="UP000823750"/>
    </source>
</evidence>
<protein>
    <submittedName>
        <fullName evidence="1">PaaI family thioesterase</fullName>
    </submittedName>
</protein>
<dbReference type="AlphaFoldDB" id="A0A9D9J4D9"/>
<organism evidence="1 2">
    <name type="scientific">Candidatus Cryptobacteroides excrementavium</name>
    <dbReference type="NCBI Taxonomy" id="2840759"/>
    <lineage>
        <taxon>Bacteria</taxon>
        <taxon>Pseudomonadati</taxon>
        <taxon>Bacteroidota</taxon>
        <taxon>Bacteroidia</taxon>
        <taxon>Bacteroidales</taxon>
        <taxon>Candidatus Cryptobacteroides</taxon>
    </lineage>
</organism>
<comment type="caution">
    <text evidence="1">The sequence shown here is derived from an EMBL/GenBank/DDBJ whole genome shotgun (WGS) entry which is preliminary data.</text>
</comment>
<reference evidence="1" key="2">
    <citation type="journal article" date="2021" name="PeerJ">
        <title>Extensive microbial diversity within the chicken gut microbiome revealed by metagenomics and culture.</title>
        <authorList>
            <person name="Gilroy R."/>
            <person name="Ravi A."/>
            <person name="Getino M."/>
            <person name="Pursley I."/>
            <person name="Horton D.L."/>
            <person name="Alikhan N.F."/>
            <person name="Baker D."/>
            <person name="Gharbi K."/>
            <person name="Hall N."/>
            <person name="Watson M."/>
            <person name="Adriaenssens E.M."/>
            <person name="Foster-Nyarko E."/>
            <person name="Jarju S."/>
            <person name="Secka A."/>
            <person name="Antonio M."/>
            <person name="Oren A."/>
            <person name="Chaudhuri R.R."/>
            <person name="La Ragione R."/>
            <person name="Hildebrand F."/>
            <person name="Pallen M.J."/>
        </authorList>
    </citation>
    <scope>NUCLEOTIDE SEQUENCE</scope>
    <source>
        <strain evidence="1">B2-16538</strain>
    </source>
</reference>
<sequence>MKKILNPWAGLESEGYNCFGCCPRNPYGLKMEFYEDGDEVVSFIHPSDNYQGWLKTLHGGIQATMMDEIAMWVIAR</sequence>
<name>A0A9D9J4D9_9BACT</name>
<reference evidence="1" key="1">
    <citation type="submission" date="2020-10" db="EMBL/GenBank/DDBJ databases">
        <authorList>
            <person name="Gilroy R."/>
        </authorList>
    </citation>
    <scope>NUCLEOTIDE SEQUENCE</scope>
    <source>
        <strain evidence="1">B2-16538</strain>
    </source>
</reference>
<dbReference type="EMBL" id="JADILX010000126">
    <property type="protein sequence ID" value="MBO8486420.1"/>
    <property type="molecule type" value="Genomic_DNA"/>
</dbReference>
<dbReference type="InterPro" id="IPR029069">
    <property type="entry name" value="HotDog_dom_sf"/>
</dbReference>
<dbReference type="SUPFAM" id="SSF54637">
    <property type="entry name" value="Thioesterase/thiol ester dehydrase-isomerase"/>
    <property type="match status" value="1"/>
</dbReference>